<organism evidence="3">
    <name type="scientific">Streptomyces sp. NBC_00060</name>
    <dbReference type="NCBI Taxonomy" id="2975636"/>
    <lineage>
        <taxon>Bacteria</taxon>
        <taxon>Bacillati</taxon>
        <taxon>Actinomycetota</taxon>
        <taxon>Actinomycetes</taxon>
        <taxon>Kitasatosporales</taxon>
        <taxon>Streptomycetaceae</taxon>
        <taxon>Streptomyces</taxon>
    </lineage>
</organism>
<feature type="domain" description="SseB protein N-terminal" evidence="2">
    <location>
        <begin position="107"/>
        <end position="196"/>
    </location>
</feature>
<evidence type="ECO:0000313" key="3">
    <source>
        <dbReference type="EMBL" id="WTU44636.1"/>
    </source>
</evidence>
<name>A0AAU2HB31_9ACTN</name>
<dbReference type="NCBIfam" id="NF033532">
    <property type="entry name" value="lone7para_assoc"/>
    <property type="match status" value="1"/>
</dbReference>
<reference evidence="3" key="1">
    <citation type="submission" date="2022-10" db="EMBL/GenBank/DDBJ databases">
        <title>The complete genomes of actinobacterial strains from the NBC collection.</title>
        <authorList>
            <person name="Joergensen T.S."/>
            <person name="Alvarez Arevalo M."/>
            <person name="Sterndorff E.B."/>
            <person name="Faurdal D."/>
            <person name="Vuksanovic O."/>
            <person name="Mourched A.-S."/>
            <person name="Charusanti P."/>
            <person name="Shaw S."/>
            <person name="Blin K."/>
            <person name="Weber T."/>
        </authorList>
    </citation>
    <scope>NUCLEOTIDE SEQUENCE</scope>
    <source>
        <strain evidence="3">NBC_00060</strain>
    </source>
</reference>
<evidence type="ECO:0000256" key="1">
    <source>
        <dbReference type="SAM" id="MobiDB-lite"/>
    </source>
</evidence>
<sequence>MNTTTAQPRGAADAAAVPEPPEDVREAARRAPDHWFGMLDPAWRARHEEEDEAPPVWAVLGQWRSDSRGEIVEWQDNTAYRPSPAMMGWPRPTDPVDAAAQLAATGYGPHEDVAIAVVQARLAVLTAPHGGPVLACAPDGTPVVPVFSQAVHLHAAGALAHQLLPAEEVFAWVPDGYELCVNPAGPVPARLSVADLENAVAAVTARANGRGNT</sequence>
<proteinExistence type="predicted"/>
<dbReference type="InterPro" id="IPR047659">
    <property type="entry name" value="T7SS_assoc"/>
</dbReference>
<dbReference type="Pfam" id="PF07179">
    <property type="entry name" value="SseB"/>
    <property type="match status" value="1"/>
</dbReference>
<dbReference type="InterPro" id="IPR009839">
    <property type="entry name" value="SseB_N"/>
</dbReference>
<evidence type="ECO:0000259" key="2">
    <source>
        <dbReference type="Pfam" id="PF07179"/>
    </source>
</evidence>
<protein>
    <submittedName>
        <fullName evidence="3">Type VII secretion system-associated protein</fullName>
    </submittedName>
</protein>
<gene>
    <name evidence="3" type="ORF">OHV25_36115</name>
</gene>
<feature type="region of interest" description="Disordered" evidence="1">
    <location>
        <begin position="1"/>
        <end position="30"/>
    </location>
</feature>
<dbReference type="AlphaFoldDB" id="A0AAU2HB31"/>
<accession>A0AAU2HB31</accession>
<dbReference type="EMBL" id="CP108253">
    <property type="protein sequence ID" value="WTU44636.1"/>
    <property type="molecule type" value="Genomic_DNA"/>
</dbReference>